<evidence type="ECO:0000313" key="8">
    <source>
        <dbReference type="EMBL" id="WQG86480.1"/>
    </source>
</evidence>
<name>A0ABZ0X782_9GAMM</name>
<dbReference type="SUPFAM" id="SSF52540">
    <property type="entry name" value="P-loop containing nucleoside triphosphate hydrolases"/>
    <property type="match status" value="2"/>
</dbReference>
<evidence type="ECO:0000256" key="5">
    <source>
        <dbReference type="SAM" id="Coils"/>
    </source>
</evidence>
<dbReference type="CDD" id="cd18793">
    <property type="entry name" value="SF2_C_SNF"/>
    <property type="match status" value="1"/>
</dbReference>
<dbReference type="Gene3D" id="3.40.50.10810">
    <property type="entry name" value="Tandem AAA-ATPase domain"/>
    <property type="match status" value="1"/>
</dbReference>
<dbReference type="InterPro" id="IPR027417">
    <property type="entry name" value="P-loop_NTPase"/>
</dbReference>
<keyword evidence="3" id="KW-0347">Helicase</keyword>
<dbReference type="InterPro" id="IPR001650">
    <property type="entry name" value="Helicase_C-like"/>
</dbReference>
<gene>
    <name evidence="8" type="ORF">SR900_06225</name>
</gene>
<feature type="domain" description="Helicase C-terminal" evidence="7">
    <location>
        <begin position="409"/>
        <end position="622"/>
    </location>
</feature>
<protein>
    <submittedName>
        <fullName evidence="8">SNF2-related protein</fullName>
    </submittedName>
</protein>
<dbReference type="RefSeq" id="WP_018624523.1">
    <property type="nucleotide sequence ID" value="NZ_CP140158.1"/>
</dbReference>
<evidence type="ECO:0000256" key="1">
    <source>
        <dbReference type="ARBA" id="ARBA00022741"/>
    </source>
</evidence>
<dbReference type="InterPro" id="IPR000330">
    <property type="entry name" value="SNF2_N"/>
</dbReference>
<dbReference type="CDD" id="cd18011">
    <property type="entry name" value="DEXDc_RapA"/>
    <property type="match status" value="1"/>
</dbReference>
<feature type="coiled-coil region" evidence="5">
    <location>
        <begin position="870"/>
        <end position="927"/>
    </location>
</feature>
<keyword evidence="2" id="KW-0378">Hydrolase</keyword>
<keyword evidence="1" id="KW-0547">Nucleotide-binding</keyword>
<sequence length="960" mass="110643">MLITPYHAKYFAHELSILHANNGVDRLSQSLFDASVDLNPHQIEAALFALDNPLNKGVVLADEVGLGKTIEAGLVLCQYWAERKRKLLIICPASLRRQWAQELLDKFNLPSLVLDARAYKQLQEQGVYNPLNNKQIVIMSYHYAARLEDRLVGESWDLVVIDEAHKLRNAHRESNKMGQALRRALNGRKKLLLTATPLQNSLMELYGMSTLIDEHIFGDDKAFRKQFMQGESDREDLKERLSLFVKRTLRNQVLEYVKYTNRIALTVPFTPSDQEQALYDAVTAFLEKEDSYALPKRQKHLTGLILRKLLASSTYAVLNTIQVMKARLEQLKLEKLNTQDDLLSTIIEDDDLETDYLDEVDIDELLEEEAAKEVIDHKRVVEEIKELEGFIKQAQDIHNDEKAKALLTALDLGFTKMAEMGAARKVIIFTESKRTQSYLASFLSQNGYINKIVTFSGSNNHPEATEIYNKWKIKYQGSDKVTGSPQVDRRTALIDYFKDNAEIMIATEAAAEGVNLQFCSLLINYDLPWNPQRVEQRIGRCHRYGQKFDVVVINFLNKRNYADQRVLELLTDKFCLFDGVFGASDSVLGSLESGVDFEKRIQQIYEECRSPEEIESAFETLQKELEDDINTKMEQTKEALLEHFDEDIHDILKIKLDQAKERLDKVSRWFWSVTKFQLQNKASFDEQNYSFYLTQEVAGQKLGQYQLIRKIVSEGEDSRATISEHAHTYRITHPLGEYVVNSARELETPVAEICFDYENHGTKNSIAEQLKGQSGWLSLSLLRIEAFQTEEHLVFTALTDGGQQIDAEACKKLFNIAAAVGDTTETLHNDFFEQTKNRLIDAKLAEAMELNNQYFQDERDKLEKWADDKILAAEQALVDTKNQIKSVKRESRYAETIEEQKQLQKKLKELERKQRQQRADIWDVEDDIAEKRDELIAALEARMKQKTEISELFTIRWRVA</sequence>
<evidence type="ECO:0000313" key="9">
    <source>
        <dbReference type="Proteomes" id="UP001324185"/>
    </source>
</evidence>
<keyword evidence="5" id="KW-0175">Coiled coil</keyword>
<dbReference type="SMART" id="SM00490">
    <property type="entry name" value="HELICc"/>
    <property type="match status" value="1"/>
</dbReference>
<dbReference type="InterPro" id="IPR057342">
    <property type="entry name" value="DEXDc_RapA"/>
</dbReference>
<keyword evidence="9" id="KW-1185">Reference proteome</keyword>
<organism evidence="8 9">
    <name type="scientific">Kangiella aquimarina</name>
    <dbReference type="NCBI Taxonomy" id="261965"/>
    <lineage>
        <taxon>Bacteria</taxon>
        <taxon>Pseudomonadati</taxon>
        <taxon>Pseudomonadota</taxon>
        <taxon>Gammaproteobacteria</taxon>
        <taxon>Kangiellales</taxon>
        <taxon>Kangiellaceae</taxon>
        <taxon>Kangiella</taxon>
    </lineage>
</organism>
<dbReference type="PROSITE" id="PS51192">
    <property type="entry name" value="HELICASE_ATP_BIND_1"/>
    <property type="match status" value="1"/>
</dbReference>
<feature type="domain" description="Helicase ATP-binding" evidence="6">
    <location>
        <begin position="49"/>
        <end position="215"/>
    </location>
</feature>
<dbReference type="InterPro" id="IPR049730">
    <property type="entry name" value="SNF2/RAD54-like_C"/>
</dbReference>
<dbReference type="InterPro" id="IPR038718">
    <property type="entry name" value="SNF2-like_sf"/>
</dbReference>
<reference evidence="8 9" key="1">
    <citation type="submission" date="2023-11" db="EMBL/GenBank/DDBJ databases">
        <title>MicrobeMod: A computational toolkit for identifying prokaryotic methylation and restriction-modification with nanopore sequencing.</title>
        <authorList>
            <person name="Crits-Christoph A."/>
            <person name="Kang S.C."/>
            <person name="Lee H."/>
            <person name="Ostrov N."/>
        </authorList>
    </citation>
    <scope>NUCLEOTIDE SEQUENCE [LARGE SCALE GENOMIC DNA]</scope>
    <source>
        <strain evidence="8 9">DSMZ 16071</strain>
    </source>
</reference>
<proteinExistence type="predicted"/>
<dbReference type="Pfam" id="PF00176">
    <property type="entry name" value="SNF2-rel_dom"/>
    <property type="match status" value="1"/>
</dbReference>
<evidence type="ECO:0000256" key="3">
    <source>
        <dbReference type="ARBA" id="ARBA00022806"/>
    </source>
</evidence>
<evidence type="ECO:0000256" key="4">
    <source>
        <dbReference type="ARBA" id="ARBA00022840"/>
    </source>
</evidence>
<dbReference type="Pfam" id="PF00271">
    <property type="entry name" value="Helicase_C"/>
    <property type="match status" value="1"/>
</dbReference>
<dbReference type="PROSITE" id="PS51194">
    <property type="entry name" value="HELICASE_CTER"/>
    <property type="match status" value="1"/>
</dbReference>
<dbReference type="SMART" id="SM00487">
    <property type="entry name" value="DEXDc"/>
    <property type="match status" value="1"/>
</dbReference>
<accession>A0ABZ0X782</accession>
<evidence type="ECO:0000259" key="6">
    <source>
        <dbReference type="PROSITE" id="PS51192"/>
    </source>
</evidence>
<dbReference type="Proteomes" id="UP001324185">
    <property type="component" value="Chromosome"/>
</dbReference>
<dbReference type="EMBL" id="CP140158">
    <property type="protein sequence ID" value="WQG86480.1"/>
    <property type="molecule type" value="Genomic_DNA"/>
</dbReference>
<keyword evidence="4" id="KW-0067">ATP-binding</keyword>
<dbReference type="PANTHER" id="PTHR10799">
    <property type="entry name" value="SNF2/RAD54 HELICASE FAMILY"/>
    <property type="match status" value="1"/>
</dbReference>
<dbReference type="Gene3D" id="3.40.50.300">
    <property type="entry name" value="P-loop containing nucleotide triphosphate hydrolases"/>
    <property type="match status" value="1"/>
</dbReference>
<evidence type="ECO:0000256" key="2">
    <source>
        <dbReference type="ARBA" id="ARBA00022801"/>
    </source>
</evidence>
<dbReference type="InterPro" id="IPR014001">
    <property type="entry name" value="Helicase_ATP-bd"/>
</dbReference>
<evidence type="ECO:0000259" key="7">
    <source>
        <dbReference type="PROSITE" id="PS51194"/>
    </source>
</evidence>